<name>A0ABW7K3F9_9NOCA</name>
<dbReference type="Proteomes" id="UP001609176">
    <property type="component" value="Unassembled WGS sequence"/>
</dbReference>
<dbReference type="SUPFAM" id="SSF52980">
    <property type="entry name" value="Restriction endonuclease-like"/>
    <property type="match status" value="1"/>
</dbReference>
<proteinExistence type="predicted"/>
<dbReference type="InterPro" id="IPR007569">
    <property type="entry name" value="DUF559"/>
</dbReference>
<dbReference type="Proteomes" id="UP001609219">
    <property type="component" value="Unassembled WGS sequence"/>
</dbReference>
<evidence type="ECO:0000259" key="1">
    <source>
        <dbReference type="Pfam" id="PF04480"/>
    </source>
</evidence>
<dbReference type="RefSeq" id="WP_395123566.1">
    <property type="nucleotide sequence ID" value="NZ_JBIMSN010000042.1"/>
</dbReference>
<dbReference type="EMBL" id="JBIMSN010000042">
    <property type="protein sequence ID" value="MFH5228983.1"/>
    <property type="molecule type" value="Genomic_DNA"/>
</dbReference>
<feature type="domain" description="DUF559" evidence="1">
    <location>
        <begin position="207"/>
        <end position="281"/>
    </location>
</feature>
<evidence type="ECO:0000313" key="3">
    <source>
        <dbReference type="EMBL" id="MFH5241083.1"/>
    </source>
</evidence>
<organism evidence="2 5">
    <name type="scientific">Antrihabitans spumae</name>
    <dbReference type="NCBI Taxonomy" id="3373370"/>
    <lineage>
        <taxon>Bacteria</taxon>
        <taxon>Bacillati</taxon>
        <taxon>Actinomycetota</taxon>
        <taxon>Actinomycetes</taxon>
        <taxon>Mycobacteriales</taxon>
        <taxon>Nocardiaceae</taxon>
        <taxon>Antrihabitans</taxon>
    </lineage>
</organism>
<dbReference type="Gene3D" id="3.40.960.10">
    <property type="entry name" value="VSR Endonuclease"/>
    <property type="match status" value="1"/>
</dbReference>
<dbReference type="InterPro" id="IPR011335">
    <property type="entry name" value="Restrct_endonuc-II-like"/>
</dbReference>
<reference evidence="4 5" key="1">
    <citation type="submission" date="2024-10" db="EMBL/GenBank/DDBJ databases">
        <authorList>
            <person name="Riesco R."/>
        </authorList>
    </citation>
    <scope>NUCLEOTIDE SEQUENCE [LARGE SCALE GENOMIC DNA]</scope>
    <source>
        <strain evidence="3 4">NCIMB 15448</strain>
        <strain evidence="2 5">NCIMB 15450</strain>
    </source>
</reference>
<comment type="caution">
    <text evidence="2">The sequence shown here is derived from an EMBL/GenBank/DDBJ whole genome shotgun (WGS) entry which is preliminary data.</text>
</comment>
<dbReference type="EMBL" id="JBIMSP010000004">
    <property type="protein sequence ID" value="MFH5241083.1"/>
    <property type="molecule type" value="Genomic_DNA"/>
</dbReference>
<accession>A0ABW7K3F9</accession>
<dbReference type="Pfam" id="PF04480">
    <property type="entry name" value="DUF559"/>
    <property type="match status" value="1"/>
</dbReference>
<evidence type="ECO:0000313" key="2">
    <source>
        <dbReference type="EMBL" id="MFH5228983.1"/>
    </source>
</evidence>
<keyword evidence="5" id="KW-1185">Reference proteome</keyword>
<protein>
    <submittedName>
        <fullName evidence="2">DUF559 domain-containing protein</fullName>
    </submittedName>
</protein>
<gene>
    <name evidence="3" type="ORF">ACHIPV_04180</name>
    <name evidence="2" type="ORF">ACHIRB_10405</name>
</gene>
<sequence length="288" mass="33027">MQNLYMPVRRSVALEERRLSRRTIDREYVRVYPDVYLHKDVPLDAVVRAHAAWSWSGGRGVLAGWSAAAFWGTRWIDANTPACINVAEHRRAPAGLTIYRDELDTKDVVNRRSCAITTPERTAYDLGRRLEFDAAIEVIDAIYQATRLTRSGFSSYVDGHSGDRGLAQLRNVIALSDEGAESKWETRTRLAIRREGFPDLETQVVIQDPSGRFIGRADMGWRRWRVVVEYEGDHHFDKIARNNDIERWNALEAAGWRVIRVKAKQLTHGRALLMQQIRTVLRERGADT</sequence>
<evidence type="ECO:0000313" key="4">
    <source>
        <dbReference type="Proteomes" id="UP001609176"/>
    </source>
</evidence>
<evidence type="ECO:0000313" key="5">
    <source>
        <dbReference type="Proteomes" id="UP001609219"/>
    </source>
</evidence>